<dbReference type="Pfam" id="PF00112">
    <property type="entry name" value="Peptidase_C1"/>
    <property type="match status" value="1"/>
</dbReference>
<evidence type="ECO:0000313" key="5">
    <source>
        <dbReference type="Proteomes" id="UP000183461"/>
    </source>
</evidence>
<dbReference type="GO" id="GO:0008234">
    <property type="term" value="F:cysteine-type peptidase activity"/>
    <property type="evidence" value="ECO:0007669"/>
    <property type="project" value="InterPro"/>
</dbReference>
<keyword evidence="4" id="KW-0378">Hydrolase</keyword>
<dbReference type="AlphaFoldDB" id="A0A1K1PCE7"/>
<feature type="chain" id="PRO_5038403255" evidence="1">
    <location>
        <begin position="20"/>
        <end position="422"/>
    </location>
</feature>
<evidence type="ECO:0000256" key="1">
    <source>
        <dbReference type="SAM" id="SignalP"/>
    </source>
</evidence>
<dbReference type="InterPro" id="IPR000668">
    <property type="entry name" value="Peptidase_C1A_C"/>
</dbReference>
<proteinExistence type="predicted"/>
<protein>
    <submittedName>
        <fullName evidence="4">Papain family cysteine protease</fullName>
    </submittedName>
</protein>
<keyword evidence="1" id="KW-0732">Signal</keyword>
<dbReference type="Pfam" id="PF18560">
    <property type="entry name" value="Lectin_like"/>
    <property type="match status" value="1"/>
</dbReference>
<sequence length="422" mass="47436">MKKLLIISLLLANILSVCSCSDNNTSSDKFTETTTAAETTAETTTKEKKVYDYVHGEDGYYNIADEISDFKMETQKGGTCWIYAGVAGMGTAYAKKYGSYPSIDQLELLDITYINEKNEGFFPKESFDPKELGGWQWMLTETLTNGFGDYVIDSSVILDVKDREAIKKAVKNRGGVAIGVNDTDEKYKGWFGQYYTLNYSKKEFDHDITIIGYDDHFPKDYFKEPASEDGAWICYNSSLGSAGFFYVSYCAPLEYGISHSVTDKYGDILSYDAGNEEDKYIKTGEWTNTANVFHKSGKLAAVGTYNDFDEQNIKIQVYSADFKDILYTQDAVLDYHGFHTIELDEPVDVTDFAVVISYEKGAPVEGEDIDYDWVDYKTVSESGQSFVSIDGNWKDTTDSDIKKALNITFEPNNCCIKALFAK</sequence>
<evidence type="ECO:0000259" key="2">
    <source>
        <dbReference type="Pfam" id="PF00112"/>
    </source>
</evidence>
<organism evidence="4 5">
    <name type="scientific">Ruminococcus flavefaciens</name>
    <dbReference type="NCBI Taxonomy" id="1265"/>
    <lineage>
        <taxon>Bacteria</taxon>
        <taxon>Bacillati</taxon>
        <taxon>Bacillota</taxon>
        <taxon>Clostridia</taxon>
        <taxon>Eubacteriales</taxon>
        <taxon>Oscillospiraceae</taxon>
        <taxon>Ruminococcus</taxon>
    </lineage>
</organism>
<dbReference type="RefSeq" id="WP_072300846.1">
    <property type="nucleotide sequence ID" value="NZ_FPIP01000008.1"/>
</dbReference>
<evidence type="ECO:0000259" key="3">
    <source>
        <dbReference type="Pfam" id="PF18560"/>
    </source>
</evidence>
<dbReference type="Gene3D" id="3.90.70.10">
    <property type="entry name" value="Cysteine proteinases"/>
    <property type="match status" value="1"/>
</dbReference>
<reference evidence="4 5" key="1">
    <citation type="submission" date="2016-11" db="EMBL/GenBank/DDBJ databases">
        <authorList>
            <person name="Jaros S."/>
            <person name="Januszkiewicz K."/>
            <person name="Wedrychowicz H."/>
        </authorList>
    </citation>
    <scope>NUCLEOTIDE SEQUENCE [LARGE SCALE GENOMIC DNA]</scope>
    <source>
        <strain evidence="4 5">YL228</strain>
    </source>
</reference>
<keyword evidence="4" id="KW-0645">Protease</keyword>
<dbReference type="EMBL" id="FPIP01000008">
    <property type="protein sequence ID" value="SFW45133.1"/>
    <property type="molecule type" value="Genomic_DNA"/>
</dbReference>
<feature type="signal peptide" evidence="1">
    <location>
        <begin position="1"/>
        <end position="19"/>
    </location>
</feature>
<feature type="domain" description="Peptidase C1A papain C-terminal" evidence="2">
    <location>
        <begin position="158"/>
        <end position="257"/>
    </location>
</feature>
<accession>A0A1K1PCE7</accession>
<dbReference type="SUPFAM" id="SSF54001">
    <property type="entry name" value="Cysteine proteinases"/>
    <property type="match status" value="1"/>
</dbReference>
<name>A0A1K1PCE7_RUMFL</name>
<gene>
    <name evidence="4" type="ORF">SAMN02910280_2629</name>
</gene>
<dbReference type="Proteomes" id="UP000183461">
    <property type="component" value="Unassembled WGS sequence"/>
</dbReference>
<feature type="domain" description="Lectin-like" evidence="3">
    <location>
        <begin position="286"/>
        <end position="418"/>
    </location>
</feature>
<evidence type="ECO:0000313" key="4">
    <source>
        <dbReference type="EMBL" id="SFW45133.1"/>
    </source>
</evidence>
<dbReference type="InterPro" id="IPR040528">
    <property type="entry name" value="Lectin-like"/>
</dbReference>
<dbReference type="GO" id="GO:0006508">
    <property type="term" value="P:proteolysis"/>
    <property type="evidence" value="ECO:0007669"/>
    <property type="project" value="UniProtKB-KW"/>
</dbReference>
<dbReference type="InterPro" id="IPR038765">
    <property type="entry name" value="Papain-like_cys_pep_sf"/>
</dbReference>
<dbReference type="PROSITE" id="PS51257">
    <property type="entry name" value="PROKAR_LIPOPROTEIN"/>
    <property type="match status" value="1"/>
</dbReference>